<reference evidence="2 3" key="1">
    <citation type="submission" date="2017-01" db="EMBL/GenBank/DDBJ databases">
        <title>Deconstructing symbiosis and pathogenesis requirements using a combined genomic-metabolomic approach.</title>
        <authorList>
            <person name="Tobias N.J."/>
            <person name="Wolff H."/>
            <person name="Djahanschiri B."/>
            <person name="Ebersberger I."/>
            <person name="Bode H.B."/>
        </authorList>
    </citation>
    <scope>NUCLEOTIDE SEQUENCE [LARGE SCALE GENOMIC DNA]</scope>
    <source>
        <strain evidence="2 3">DSM 4764</strain>
    </source>
</reference>
<keyword evidence="1" id="KW-1133">Transmembrane helix</keyword>
<name>A0A1Y2SKR4_9GAMM</name>
<dbReference type="Proteomes" id="UP000194204">
    <property type="component" value="Unassembled WGS sequence"/>
</dbReference>
<keyword evidence="1" id="KW-0812">Transmembrane</keyword>
<evidence type="ECO:0000256" key="1">
    <source>
        <dbReference type="SAM" id="Phobius"/>
    </source>
</evidence>
<feature type="transmembrane region" description="Helical" evidence="1">
    <location>
        <begin position="50"/>
        <end position="70"/>
    </location>
</feature>
<keyword evidence="3" id="KW-1185">Reference proteome</keyword>
<dbReference type="AlphaFoldDB" id="A0A1Y2SKR4"/>
<dbReference type="EMBL" id="MUBK01000020">
    <property type="protein sequence ID" value="OTA19324.1"/>
    <property type="molecule type" value="Genomic_DNA"/>
</dbReference>
<evidence type="ECO:0000313" key="3">
    <source>
        <dbReference type="Proteomes" id="UP000194204"/>
    </source>
</evidence>
<dbReference type="RefSeq" id="WP_086113265.1">
    <property type="nucleotide sequence ID" value="NZ_CAWNHF010000113.1"/>
</dbReference>
<proteinExistence type="predicted"/>
<protein>
    <recommendedName>
        <fullName evidence="4">DUF1240 domain-containing protein</fullName>
    </recommendedName>
</protein>
<keyword evidence="1" id="KW-0472">Membrane</keyword>
<sequence>MKKIKEYILDNIGGKLLMVFLLCYPSTVSIKNILSHLQYPKIIEYSPLSAIAVASYPLIIIAAVFTFLPLSRLSGSKIFNKIFKVVIGISLFFIALAIVFNIYFTATVVEKGYTKCSFGNSRFNMMTVYAQDANECLKRKHIQDIKN</sequence>
<feature type="transmembrane region" description="Helical" evidence="1">
    <location>
        <begin position="82"/>
        <end position="104"/>
    </location>
</feature>
<evidence type="ECO:0008006" key="4">
    <source>
        <dbReference type="Google" id="ProtNLM"/>
    </source>
</evidence>
<comment type="caution">
    <text evidence="2">The sequence shown here is derived from an EMBL/GenBank/DDBJ whole genome shotgun (WGS) entry which is preliminary data.</text>
</comment>
<feature type="transmembrane region" description="Helical" evidence="1">
    <location>
        <begin position="12"/>
        <end position="30"/>
    </location>
</feature>
<gene>
    <name evidence="2" type="ORF">Xbed_02543</name>
</gene>
<dbReference type="STRING" id="40578.Xbed_02543"/>
<organism evidence="2 3">
    <name type="scientific">Xenorhabdus beddingii</name>
    <dbReference type="NCBI Taxonomy" id="40578"/>
    <lineage>
        <taxon>Bacteria</taxon>
        <taxon>Pseudomonadati</taxon>
        <taxon>Pseudomonadota</taxon>
        <taxon>Gammaproteobacteria</taxon>
        <taxon>Enterobacterales</taxon>
        <taxon>Morganellaceae</taxon>
        <taxon>Xenorhabdus</taxon>
    </lineage>
</organism>
<evidence type="ECO:0000313" key="2">
    <source>
        <dbReference type="EMBL" id="OTA19324.1"/>
    </source>
</evidence>
<accession>A0A1Y2SKR4</accession>